<evidence type="ECO:0000313" key="2">
    <source>
        <dbReference type="Proteomes" id="UP000176339"/>
    </source>
</evidence>
<proteinExistence type="predicted"/>
<dbReference type="EMBL" id="MFEN01000012">
    <property type="protein sequence ID" value="OGE84433.1"/>
    <property type="molecule type" value="Genomic_DNA"/>
</dbReference>
<reference evidence="1 2" key="1">
    <citation type="journal article" date="2016" name="Nat. Commun.">
        <title>Thousands of microbial genomes shed light on interconnected biogeochemical processes in an aquifer system.</title>
        <authorList>
            <person name="Anantharaman K."/>
            <person name="Brown C.T."/>
            <person name="Hug L.A."/>
            <person name="Sharon I."/>
            <person name="Castelle C.J."/>
            <person name="Probst A.J."/>
            <person name="Thomas B.C."/>
            <person name="Singh A."/>
            <person name="Wilkins M.J."/>
            <person name="Karaoz U."/>
            <person name="Brodie E.L."/>
            <person name="Williams K.H."/>
            <person name="Hubbard S.S."/>
            <person name="Banfield J.F."/>
        </authorList>
    </citation>
    <scope>NUCLEOTIDE SEQUENCE [LARGE SCALE GENOMIC DNA]</scope>
</reference>
<name>A0A1F5P3G4_9BACT</name>
<dbReference type="AlphaFoldDB" id="A0A1F5P3G4"/>
<sequence>MKKDRRSLSPLETQIKPARSTRPRGLFKLIIFFLVETLEKSWNTTYDWILKWYPLIKDEQIALAERLSGRS</sequence>
<comment type="caution">
    <text evidence="1">The sequence shown here is derived from an EMBL/GenBank/DDBJ whole genome shotgun (WGS) entry which is preliminary data.</text>
</comment>
<evidence type="ECO:0000313" key="1">
    <source>
        <dbReference type="EMBL" id="OGE84433.1"/>
    </source>
</evidence>
<dbReference type="Proteomes" id="UP000176339">
    <property type="component" value="Unassembled WGS sequence"/>
</dbReference>
<organism evidence="1 2">
    <name type="scientific">Candidatus Doudnabacteria bacterium RIFCSPHIGHO2_01_FULL_49_9</name>
    <dbReference type="NCBI Taxonomy" id="1817827"/>
    <lineage>
        <taxon>Bacteria</taxon>
        <taxon>Candidatus Doudnaibacteriota</taxon>
    </lineage>
</organism>
<gene>
    <name evidence="1" type="ORF">A2846_02620</name>
</gene>
<protein>
    <submittedName>
        <fullName evidence="1">Uncharacterized protein</fullName>
    </submittedName>
</protein>
<accession>A0A1F5P3G4</accession>